<dbReference type="EMBL" id="WUMU01000009">
    <property type="protein sequence ID" value="MXN18208.1"/>
    <property type="molecule type" value="Genomic_DNA"/>
</dbReference>
<dbReference type="AlphaFoldDB" id="A0A6L7G3W4"/>
<dbReference type="Proteomes" id="UP000477911">
    <property type="component" value="Unassembled WGS sequence"/>
</dbReference>
<proteinExistence type="predicted"/>
<dbReference type="RefSeq" id="WP_160894310.1">
    <property type="nucleotide sequence ID" value="NZ_WUMU01000009.1"/>
</dbReference>
<comment type="caution">
    <text evidence="1">The sequence shown here is derived from an EMBL/GenBank/DDBJ whole genome shotgun (WGS) entry which is preliminary data.</text>
</comment>
<protein>
    <submittedName>
        <fullName evidence="1">Uncharacterized protein</fullName>
    </submittedName>
</protein>
<organism evidence="1 2">
    <name type="scientific">Pseudooceanicola albus</name>
    <dbReference type="NCBI Taxonomy" id="2692189"/>
    <lineage>
        <taxon>Bacteria</taxon>
        <taxon>Pseudomonadati</taxon>
        <taxon>Pseudomonadota</taxon>
        <taxon>Alphaproteobacteria</taxon>
        <taxon>Rhodobacterales</taxon>
        <taxon>Paracoccaceae</taxon>
        <taxon>Pseudooceanicola</taxon>
    </lineage>
</organism>
<accession>A0A6L7G3W4</accession>
<name>A0A6L7G3W4_9RHOB</name>
<keyword evidence="2" id="KW-1185">Reference proteome</keyword>
<gene>
    <name evidence="1" type="ORF">GR170_10200</name>
</gene>
<evidence type="ECO:0000313" key="2">
    <source>
        <dbReference type="Proteomes" id="UP000477911"/>
    </source>
</evidence>
<evidence type="ECO:0000313" key="1">
    <source>
        <dbReference type="EMBL" id="MXN18208.1"/>
    </source>
</evidence>
<sequence length="68" mass="7579">MLIFVPIAFVLAIVLIWIYGKPSMKGCRWRMNHAHDQDGKTFYRCAACGASLLSEDGRPPQLCLSHGS</sequence>
<reference evidence="1 2" key="1">
    <citation type="submission" date="2019-12" db="EMBL/GenBank/DDBJ databases">
        <authorList>
            <person name="Li M."/>
        </authorList>
    </citation>
    <scope>NUCLEOTIDE SEQUENCE [LARGE SCALE GENOMIC DNA]</scope>
    <source>
        <strain evidence="1 2">GBMRC 2024</strain>
    </source>
</reference>